<keyword evidence="2" id="KW-0645">Protease</keyword>
<organism evidence="2 3">
    <name type="scientific">Paenibacillus antri</name>
    <dbReference type="NCBI Taxonomy" id="2582848"/>
    <lineage>
        <taxon>Bacteria</taxon>
        <taxon>Bacillati</taxon>
        <taxon>Bacillota</taxon>
        <taxon>Bacilli</taxon>
        <taxon>Bacillales</taxon>
        <taxon>Paenibacillaceae</taxon>
        <taxon>Paenibacillus</taxon>
    </lineage>
</organism>
<dbReference type="Gene3D" id="3.30.1380.10">
    <property type="match status" value="1"/>
</dbReference>
<reference evidence="2 3" key="1">
    <citation type="submission" date="2019-05" db="EMBL/GenBank/DDBJ databases">
        <authorList>
            <person name="Narsing Rao M.P."/>
            <person name="Li W.J."/>
        </authorList>
    </citation>
    <scope>NUCLEOTIDE SEQUENCE [LARGE SCALE GENOMIC DNA]</scope>
    <source>
        <strain evidence="2 3">SYSU_K30003</strain>
    </source>
</reference>
<proteinExistence type="predicted"/>
<dbReference type="Pfam" id="PF02557">
    <property type="entry name" value="VanY"/>
    <property type="match status" value="1"/>
</dbReference>
<feature type="domain" description="D-alanyl-D-alanine carboxypeptidase-like core" evidence="1">
    <location>
        <begin position="109"/>
        <end position="236"/>
    </location>
</feature>
<dbReference type="PANTHER" id="PTHR34385">
    <property type="entry name" value="D-ALANYL-D-ALANINE CARBOXYPEPTIDASE"/>
    <property type="match status" value="1"/>
</dbReference>
<dbReference type="CDD" id="cd14852">
    <property type="entry name" value="LD-carboxypeptidase"/>
    <property type="match status" value="1"/>
</dbReference>
<dbReference type="SUPFAM" id="SSF55166">
    <property type="entry name" value="Hedgehog/DD-peptidase"/>
    <property type="match status" value="1"/>
</dbReference>
<evidence type="ECO:0000313" key="2">
    <source>
        <dbReference type="EMBL" id="TLS51105.1"/>
    </source>
</evidence>
<keyword evidence="2" id="KW-0378">Hydrolase</keyword>
<gene>
    <name evidence="2" type="ORF">FE782_17105</name>
</gene>
<dbReference type="Proteomes" id="UP000309676">
    <property type="component" value="Unassembled WGS sequence"/>
</dbReference>
<dbReference type="InterPro" id="IPR058193">
    <property type="entry name" value="VanY/YodJ_core_dom"/>
</dbReference>
<keyword evidence="2" id="KW-0121">Carboxypeptidase</keyword>
<dbReference type="InterPro" id="IPR009045">
    <property type="entry name" value="Zn_M74/Hedgehog-like"/>
</dbReference>
<dbReference type="AlphaFoldDB" id="A0A5R9GHX9"/>
<dbReference type="InterPro" id="IPR003709">
    <property type="entry name" value="VanY-like_core_dom"/>
</dbReference>
<dbReference type="GO" id="GO:0006508">
    <property type="term" value="P:proteolysis"/>
    <property type="evidence" value="ECO:0007669"/>
    <property type="project" value="InterPro"/>
</dbReference>
<dbReference type="OrthoDB" id="9792074at2"/>
<dbReference type="PANTHER" id="PTHR34385:SF1">
    <property type="entry name" value="PEPTIDOGLYCAN L-ALANYL-D-GLUTAMATE ENDOPEPTIDASE CWLK"/>
    <property type="match status" value="1"/>
</dbReference>
<evidence type="ECO:0000259" key="1">
    <source>
        <dbReference type="Pfam" id="PF02557"/>
    </source>
</evidence>
<sequence>MFPRRRRLHRLLVLAIAPLFLFVLYRAAEDSLIRLSPGPVPPAPPQAEQLSAIPADAGAERLPYADERTAGELAVVVNKEHPLPAGYIPSDLVAPDIPFVFEGEHEKRLLREIAAGEIEKLFEAAEEDGLQLYGVSGYRSYETQKALYSFNVRTKGEAHAARYSALPGTSEHQTGLALDVSSASVDYKLVPAFADTDEGRWLVRHAHLYGFVIRYPSDKEDVTGYAYEPWHLRYVGRPAALSAHTYDLTLEEMAAGAVPVLSQ</sequence>
<dbReference type="RefSeq" id="WP_138195457.1">
    <property type="nucleotide sequence ID" value="NZ_VCIW01000011.1"/>
</dbReference>
<name>A0A5R9GHX9_9BACL</name>
<accession>A0A5R9GHX9</accession>
<evidence type="ECO:0000313" key="3">
    <source>
        <dbReference type="Proteomes" id="UP000309676"/>
    </source>
</evidence>
<dbReference type="EMBL" id="VCIW01000011">
    <property type="protein sequence ID" value="TLS51105.1"/>
    <property type="molecule type" value="Genomic_DNA"/>
</dbReference>
<keyword evidence="3" id="KW-1185">Reference proteome</keyword>
<dbReference type="GO" id="GO:0004180">
    <property type="term" value="F:carboxypeptidase activity"/>
    <property type="evidence" value="ECO:0007669"/>
    <property type="project" value="UniProtKB-KW"/>
</dbReference>
<dbReference type="InterPro" id="IPR052179">
    <property type="entry name" value="DD-CPase-like"/>
</dbReference>
<comment type="caution">
    <text evidence="2">The sequence shown here is derived from an EMBL/GenBank/DDBJ whole genome shotgun (WGS) entry which is preliminary data.</text>
</comment>
<protein>
    <submittedName>
        <fullName evidence="2">D-alanyl-D-alanine carboxypeptidase family protein</fullName>
    </submittedName>
</protein>